<dbReference type="EMBL" id="LCNU01000037">
    <property type="protein sequence ID" value="KKU62996.1"/>
    <property type="molecule type" value="Genomic_DNA"/>
</dbReference>
<dbReference type="SMART" id="SM00479">
    <property type="entry name" value="EXOIII"/>
    <property type="match status" value="1"/>
</dbReference>
<comment type="caution">
    <text evidence="2">The sequence shown here is derived from an EMBL/GenBank/DDBJ whole genome shotgun (WGS) entry which is preliminary data.</text>
</comment>
<dbReference type="GO" id="GO:0008408">
    <property type="term" value="F:3'-5' exonuclease activity"/>
    <property type="evidence" value="ECO:0007669"/>
    <property type="project" value="TreeGrafter"/>
</dbReference>
<dbReference type="SUPFAM" id="SSF53098">
    <property type="entry name" value="Ribonuclease H-like"/>
    <property type="match status" value="1"/>
</dbReference>
<reference evidence="2 3" key="1">
    <citation type="journal article" date="2015" name="Nature">
        <title>rRNA introns, odd ribosomes, and small enigmatic genomes across a large radiation of phyla.</title>
        <authorList>
            <person name="Brown C.T."/>
            <person name="Hug L.A."/>
            <person name="Thomas B.C."/>
            <person name="Sharon I."/>
            <person name="Castelle C.J."/>
            <person name="Singh A."/>
            <person name="Wilkins M.J."/>
            <person name="Williams K.H."/>
            <person name="Banfield J.F."/>
        </authorList>
    </citation>
    <scope>NUCLEOTIDE SEQUENCE [LARGE SCALE GENOMIC DNA]</scope>
</reference>
<dbReference type="AlphaFoldDB" id="A0A0G1S0W3"/>
<organism evidence="2 3">
    <name type="scientific">Candidatus Amesbacteria bacterium GW2011_GWC1_47_15</name>
    <dbReference type="NCBI Taxonomy" id="1618364"/>
    <lineage>
        <taxon>Bacteria</taxon>
        <taxon>Candidatus Amesiibacteriota</taxon>
    </lineage>
</organism>
<dbReference type="InterPro" id="IPR036397">
    <property type="entry name" value="RNaseH_sf"/>
</dbReference>
<name>A0A0G1S0W3_9BACT</name>
<keyword evidence="2" id="KW-0269">Exonuclease</keyword>
<gene>
    <name evidence="2" type="ORF">UX86_C0037G0006</name>
</gene>
<dbReference type="GO" id="GO:0005829">
    <property type="term" value="C:cytosol"/>
    <property type="evidence" value="ECO:0007669"/>
    <property type="project" value="TreeGrafter"/>
</dbReference>
<dbReference type="STRING" id="1618364.UX86_C0037G0006"/>
<dbReference type="Gene3D" id="3.30.420.10">
    <property type="entry name" value="Ribonuclease H-like superfamily/Ribonuclease H"/>
    <property type="match status" value="1"/>
</dbReference>
<dbReference type="Pfam" id="PF00929">
    <property type="entry name" value="RNase_T"/>
    <property type="match status" value="1"/>
</dbReference>
<protein>
    <submittedName>
        <fullName evidence="2">Exonuclease</fullName>
    </submittedName>
</protein>
<dbReference type="InterPro" id="IPR012337">
    <property type="entry name" value="RNaseH-like_sf"/>
</dbReference>
<evidence type="ECO:0000259" key="1">
    <source>
        <dbReference type="SMART" id="SM00479"/>
    </source>
</evidence>
<dbReference type="GO" id="GO:0003676">
    <property type="term" value="F:nucleic acid binding"/>
    <property type="evidence" value="ECO:0007669"/>
    <property type="project" value="InterPro"/>
</dbReference>
<dbReference type="PANTHER" id="PTHR30231">
    <property type="entry name" value="DNA POLYMERASE III SUBUNIT EPSILON"/>
    <property type="match status" value="1"/>
</dbReference>
<sequence length="185" mass="21482">MPLFDLSRIDHRSRPILFLDFEMTGLDVSRHEIIEIAALVVRQPEFKAVKSYYTKVHPVHIKTAEPDSLEILGYRPQDWTDAIPLHRALVELSALAPNCMLAGWGVQNEWDFLTAALQRENLPFFYDHHLIEVWTLAYTRLYGEDDIDFFNLPKVAKKLGIHLEKHKPDSDIRATFQIFKKLTGL</sequence>
<proteinExistence type="predicted"/>
<dbReference type="CDD" id="cd06127">
    <property type="entry name" value="DEDDh"/>
    <property type="match status" value="1"/>
</dbReference>
<dbReference type="InterPro" id="IPR013520">
    <property type="entry name" value="Ribonucl_H"/>
</dbReference>
<accession>A0A0G1S0W3</accession>
<dbReference type="Proteomes" id="UP000034502">
    <property type="component" value="Unassembled WGS sequence"/>
</dbReference>
<dbReference type="PANTHER" id="PTHR30231:SF41">
    <property type="entry name" value="DNA POLYMERASE III SUBUNIT EPSILON"/>
    <property type="match status" value="1"/>
</dbReference>
<evidence type="ECO:0000313" key="3">
    <source>
        <dbReference type="Proteomes" id="UP000034502"/>
    </source>
</evidence>
<feature type="domain" description="Exonuclease" evidence="1">
    <location>
        <begin position="15"/>
        <end position="185"/>
    </location>
</feature>
<evidence type="ECO:0000313" key="2">
    <source>
        <dbReference type="EMBL" id="KKU62996.1"/>
    </source>
</evidence>
<keyword evidence="2" id="KW-0378">Hydrolase</keyword>
<dbReference type="GO" id="GO:0045004">
    <property type="term" value="P:DNA replication proofreading"/>
    <property type="evidence" value="ECO:0007669"/>
    <property type="project" value="TreeGrafter"/>
</dbReference>
<keyword evidence="2" id="KW-0540">Nuclease</keyword>